<proteinExistence type="predicted"/>
<evidence type="ECO:0000256" key="1">
    <source>
        <dbReference type="SAM" id="Phobius"/>
    </source>
</evidence>
<reference evidence="2 3" key="1">
    <citation type="journal article" date="2016" name="Nat. Commun.">
        <title>Thousands of microbial genomes shed light on interconnected biogeochemical processes in an aquifer system.</title>
        <authorList>
            <person name="Anantharaman K."/>
            <person name="Brown C.T."/>
            <person name="Hug L.A."/>
            <person name="Sharon I."/>
            <person name="Castelle C.J."/>
            <person name="Probst A.J."/>
            <person name="Thomas B.C."/>
            <person name="Singh A."/>
            <person name="Wilkins M.J."/>
            <person name="Karaoz U."/>
            <person name="Brodie E.L."/>
            <person name="Williams K.H."/>
            <person name="Hubbard S.S."/>
            <person name="Banfield J.F."/>
        </authorList>
    </citation>
    <scope>NUCLEOTIDE SEQUENCE [LARGE SCALE GENOMIC DNA]</scope>
</reference>
<keyword evidence="1" id="KW-0812">Transmembrane</keyword>
<organism evidence="2 3">
    <name type="scientific">Candidatus Taylorbacteria bacterium RIFCSPLOWO2_01_FULL_45_15b</name>
    <dbReference type="NCBI Taxonomy" id="1802319"/>
    <lineage>
        <taxon>Bacteria</taxon>
        <taxon>Candidatus Tayloriibacteriota</taxon>
    </lineage>
</organism>
<feature type="transmembrane region" description="Helical" evidence="1">
    <location>
        <begin position="5"/>
        <end position="38"/>
    </location>
</feature>
<sequence>MKERIIFNVILLLSCLFTPWWFVALVMVIGMIIFEAYVEGIFGAVFTDILLGGSNWSIFFGINFLLSIGAILFYIFAFYLRRRLFFVSDKGRF</sequence>
<evidence type="ECO:0000313" key="3">
    <source>
        <dbReference type="Proteomes" id="UP000176221"/>
    </source>
</evidence>
<keyword evidence="1" id="KW-1133">Transmembrane helix</keyword>
<dbReference type="Proteomes" id="UP000176221">
    <property type="component" value="Unassembled WGS sequence"/>
</dbReference>
<dbReference type="EMBL" id="MHRX01000010">
    <property type="protein sequence ID" value="OHA34511.1"/>
    <property type="molecule type" value="Genomic_DNA"/>
</dbReference>
<comment type="caution">
    <text evidence="2">The sequence shown here is derived from an EMBL/GenBank/DDBJ whole genome shotgun (WGS) entry which is preliminary data.</text>
</comment>
<name>A0A1G2NGI6_9BACT</name>
<keyword evidence="1" id="KW-0472">Membrane</keyword>
<feature type="transmembrane region" description="Helical" evidence="1">
    <location>
        <begin position="58"/>
        <end position="80"/>
    </location>
</feature>
<dbReference type="PROSITE" id="PS51257">
    <property type="entry name" value="PROKAR_LIPOPROTEIN"/>
    <property type="match status" value="1"/>
</dbReference>
<protein>
    <submittedName>
        <fullName evidence="2">Uncharacterized protein</fullName>
    </submittedName>
</protein>
<dbReference type="AlphaFoldDB" id="A0A1G2NGI6"/>
<evidence type="ECO:0000313" key="2">
    <source>
        <dbReference type="EMBL" id="OHA34511.1"/>
    </source>
</evidence>
<gene>
    <name evidence="2" type="ORF">A2928_04285</name>
</gene>
<dbReference type="STRING" id="1802319.A2928_04285"/>
<accession>A0A1G2NGI6</accession>